<dbReference type="GO" id="GO:0005737">
    <property type="term" value="C:cytoplasm"/>
    <property type="evidence" value="ECO:0007669"/>
    <property type="project" value="TreeGrafter"/>
</dbReference>
<comment type="function">
    <text evidence="3">Lipolytic acyl hydrolase (LAH).</text>
</comment>
<protein>
    <recommendedName>
        <fullName evidence="3">Patatin</fullName>
        <ecNumber evidence="3">3.1.1.-</ecNumber>
    </recommendedName>
</protein>
<dbReference type="GO" id="GO:0004806">
    <property type="term" value="F:triacylglycerol lipase activity"/>
    <property type="evidence" value="ECO:0007669"/>
    <property type="project" value="TreeGrafter"/>
</dbReference>
<comment type="similarity">
    <text evidence="3">Belongs to the patatin family.</text>
</comment>
<dbReference type="PANTHER" id="PTHR12406">
    <property type="entry name" value="CALCIUM-INDEPENDENT PHOSPHOLIPASE A2 IPLA2 -RELATED"/>
    <property type="match status" value="1"/>
</dbReference>
<dbReference type="PROSITE" id="PS51635">
    <property type="entry name" value="PNPLA"/>
    <property type="match status" value="1"/>
</dbReference>
<comment type="domain">
    <text evidence="3">The nitrogen atoms of the two glycine residues in the GGXR motif define the oxyanion hole, and stabilize the oxyanion that forms during the nucleophilic attack by the catalytic serine during substrate cleavage.</text>
</comment>
<feature type="active site" description="Nucleophile" evidence="2">
    <location>
        <position position="110"/>
    </location>
</feature>
<dbReference type="Proteomes" id="UP001190700">
    <property type="component" value="Unassembled WGS sequence"/>
</dbReference>
<dbReference type="GO" id="GO:0016020">
    <property type="term" value="C:membrane"/>
    <property type="evidence" value="ECO:0007669"/>
    <property type="project" value="TreeGrafter"/>
</dbReference>
<dbReference type="PANTHER" id="PTHR12406:SF7">
    <property type="entry name" value="PATATIN-LIKE PHOSPHOLIPASE DOMAIN-CONTAINING PROTEIN 4"/>
    <property type="match status" value="1"/>
</dbReference>
<accession>A0AAE0L4F8</accession>
<dbReference type="AlphaFoldDB" id="A0AAE0L4F8"/>
<organism evidence="5 6">
    <name type="scientific">Cymbomonas tetramitiformis</name>
    <dbReference type="NCBI Taxonomy" id="36881"/>
    <lineage>
        <taxon>Eukaryota</taxon>
        <taxon>Viridiplantae</taxon>
        <taxon>Chlorophyta</taxon>
        <taxon>Pyramimonadophyceae</taxon>
        <taxon>Pyramimonadales</taxon>
        <taxon>Pyramimonadaceae</taxon>
        <taxon>Cymbomonas</taxon>
    </lineage>
</organism>
<keyword evidence="1 2" id="KW-0443">Lipid metabolism</keyword>
<comment type="caution">
    <text evidence="5">The sequence shown here is derived from an EMBL/GenBank/DDBJ whole genome shotgun (WGS) entry which is preliminary data.</text>
</comment>
<dbReference type="SUPFAM" id="SSF52151">
    <property type="entry name" value="FabD/lysophospholipase-like"/>
    <property type="match status" value="1"/>
</dbReference>
<keyword evidence="2 3" id="KW-0378">Hydrolase</keyword>
<dbReference type="EC" id="3.1.1.-" evidence="3"/>
<evidence type="ECO:0000259" key="4">
    <source>
        <dbReference type="PROSITE" id="PS51635"/>
    </source>
</evidence>
<evidence type="ECO:0000313" key="6">
    <source>
        <dbReference type="Proteomes" id="UP001190700"/>
    </source>
</evidence>
<dbReference type="EMBL" id="LGRX02009708">
    <property type="protein sequence ID" value="KAK3271487.1"/>
    <property type="molecule type" value="Genomic_DNA"/>
</dbReference>
<evidence type="ECO:0000313" key="5">
    <source>
        <dbReference type="EMBL" id="KAK3271487.1"/>
    </source>
</evidence>
<feature type="domain" description="PNPLA" evidence="4">
    <location>
        <begin position="75"/>
        <end position="241"/>
    </location>
</feature>
<proteinExistence type="inferred from homology"/>
<dbReference type="Pfam" id="PF01734">
    <property type="entry name" value="Patatin"/>
    <property type="match status" value="1"/>
</dbReference>
<evidence type="ECO:0000256" key="3">
    <source>
        <dbReference type="RuleBase" id="RU361262"/>
    </source>
</evidence>
<comment type="caution">
    <text evidence="2">Lacks conserved residue(s) required for the propagation of feature annotation.</text>
</comment>
<keyword evidence="2 3" id="KW-0442">Lipid degradation</keyword>
<name>A0AAE0L4F8_9CHLO</name>
<gene>
    <name evidence="5" type="ORF">CYMTET_20166</name>
</gene>
<reference evidence="5 6" key="1">
    <citation type="journal article" date="2015" name="Genome Biol. Evol.">
        <title>Comparative Genomics of a Bacterivorous Green Alga Reveals Evolutionary Causalities and Consequences of Phago-Mixotrophic Mode of Nutrition.</title>
        <authorList>
            <person name="Burns J.A."/>
            <person name="Paasch A."/>
            <person name="Narechania A."/>
            <person name="Kim E."/>
        </authorList>
    </citation>
    <scope>NUCLEOTIDE SEQUENCE [LARGE SCALE GENOMIC DNA]</scope>
    <source>
        <strain evidence="5 6">PLY_AMNH</strain>
    </source>
</reference>
<dbReference type="Gene3D" id="3.40.1090.10">
    <property type="entry name" value="Cytosolic phospholipase A2 catalytic domain"/>
    <property type="match status" value="1"/>
</dbReference>
<dbReference type="InterPro" id="IPR016035">
    <property type="entry name" value="Acyl_Trfase/lysoPLipase"/>
</dbReference>
<evidence type="ECO:0000256" key="2">
    <source>
        <dbReference type="PROSITE-ProRule" id="PRU01161"/>
    </source>
</evidence>
<dbReference type="GO" id="GO:0055088">
    <property type="term" value="P:lipid homeostasis"/>
    <property type="evidence" value="ECO:0007669"/>
    <property type="project" value="TreeGrafter"/>
</dbReference>
<feature type="active site" description="Proton acceptor" evidence="2">
    <location>
        <position position="227"/>
    </location>
</feature>
<keyword evidence="6" id="KW-1185">Reference proteome</keyword>
<dbReference type="GO" id="GO:0005811">
    <property type="term" value="C:lipid droplet"/>
    <property type="evidence" value="ECO:0007669"/>
    <property type="project" value="TreeGrafter"/>
</dbReference>
<evidence type="ECO:0000256" key="1">
    <source>
        <dbReference type="ARBA" id="ARBA00023098"/>
    </source>
</evidence>
<feature type="short sequence motif" description="GXSXG" evidence="2">
    <location>
        <begin position="108"/>
        <end position="112"/>
    </location>
</feature>
<dbReference type="InterPro" id="IPR002641">
    <property type="entry name" value="PNPLA_dom"/>
</dbReference>
<sequence>MSEQRLHQTLSWRCEELSRKSRANPQLRPKGSSHLWARSHLKRLASAMLPAPPGRREQRAVCSEHKVALQPIFGFSFSPGALLMPYHVGVAQELAELSFINDTTPLAGTSAGSILVSCIAGGVPYDSMTAALKELIGDLRQNGTLGRVAPLLRTFLEELLPADIHTRMTQRSISVGITKVQYGNNQRPLRGLTIRNFYSKEDVINAITASGWTPFWIGNGLTVEFRDYGPCIDGMPTVLFPEPAPQCSQVVKVCSTSSSILTRFGIVEQNEVQICPDLQRKRYNGQMKFSAVELALMALNPYEDDVIDELVALGREDAAIWANSVGECNSTYVD</sequence>
<dbReference type="GO" id="GO:0019433">
    <property type="term" value="P:triglyceride catabolic process"/>
    <property type="evidence" value="ECO:0007669"/>
    <property type="project" value="TreeGrafter"/>
</dbReference>
<dbReference type="InterPro" id="IPR033562">
    <property type="entry name" value="PLPL"/>
</dbReference>